<accession>A0A3L8Q097</accession>
<dbReference type="RefSeq" id="WP_121837552.1">
    <property type="nucleotide sequence ID" value="NZ_ML014757.1"/>
</dbReference>
<protein>
    <submittedName>
        <fullName evidence="1">Uncharacterized protein</fullName>
    </submittedName>
</protein>
<evidence type="ECO:0000313" key="1">
    <source>
        <dbReference type="EMBL" id="RLV61126.1"/>
    </source>
</evidence>
<name>A0A3L8Q097_9GAMM</name>
<sequence length="128" mass="14412">MAFKIDKPIDQVLEFSPEPKEMHHQSSLVQGFNVDANKPAKTMQSSRVNKSSATGNDLEDFFAKKDKSRNVSTSKSKVNQEFAAVAGCMTPEEIEAKQKQEKIESAPRYFSRTSEACYSTRATMKNRK</sequence>
<dbReference type="Proteomes" id="UP000281474">
    <property type="component" value="Unassembled WGS sequence"/>
</dbReference>
<organism evidence="1 2">
    <name type="scientific">Parashewanella curva</name>
    <dbReference type="NCBI Taxonomy" id="2338552"/>
    <lineage>
        <taxon>Bacteria</taxon>
        <taxon>Pseudomonadati</taxon>
        <taxon>Pseudomonadota</taxon>
        <taxon>Gammaproteobacteria</taxon>
        <taxon>Alteromonadales</taxon>
        <taxon>Shewanellaceae</taxon>
        <taxon>Parashewanella</taxon>
    </lineage>
</organism>
<dbReference type="EMBL" id="QZEI01000006">
    <property type="protein sequence ID" value="RLV61126.1"/>
    <property type="molecule type" value="Genomic_DNA"/>
</dbReference>
<gene>
    <name evidence="1" type="ORF">D5018_03255</name>
</gene>
<keyword evidence="2" id="KW-1185">Reference proteome</keyword>
<dbReference type="AlphaFoldDB" id="A0A3L8Q097"/>
<reference evidence="1 2" key="1">
    <citation type="submission" date="2018-09" db="EMBL/GenBank/DDBJ databases">
        <title>Phylogeny of the Shewanellaceae, and recommendation for two new genera, Pseudoshewanella and Parashewanella.</title>
        <authorList>
            <person name="Wang G."/>
        </authorList>
    </citation>
    <scope>NUCLEOTIDE SEQUENCE [LARGE SCALE GENOMIC DNA]</scope>
    <source>
        <strain evidence="1 2">C51</strain>
    </source>
</reference>
<proteinExistence type="predicted"/>
<evidence type="ECO:0000313" key="2">
    <source>
        <dbReference type="Proteomes" id="UP000281474"/>
    </source>
</evidence>
<comment type="caution">
    <text evidence="1">The sequence shown here is derived from an EMBL/GenBank/DDBJ whole genome shotgun (WGS) entry which is preliminary data.</text>
</comment>